<dbReference type="RefSeq" id="WP_055683449.1">
    <property type="nucleotide sequence ID" value="NZ_CANMUL010000002.1"/>
</dbReference>
<dbReference type="Proteomes" id="UP000048908">
    <property type="component" value="Unassembled WGS sequence"/>
</dbReference>
<sequence>MAERHRSNDGSRDTDKFIEDMPETPDQQGRAGGRVARDVGTQDSLKRATKQGVSGVTRVTKADEDDDAEDN</sequence>
<evidence type="ECO:0000313" key="2">
    <source>
        <dbReference type="EMBL" id="CTQ34055.1"/>
    </source>
</evidence>
<proteinExistence type="predicted"/>
<reference evidence="2 3" key="1">
    <citation type="submission" date="2015-07" db="EMBL/GenBank/DDBJ databases">
        <authorList>
            <person name="Noorani M."/>
        </authorList>
    </citation>
    <scope>NUCLEOTIDE SEQUENCE [LARGE SCALE GENOMIC DNA]</scope>
    <source>
        <strain evidence="2 3">CECT 5088</strain>
    </source>
</reference>
<feature type="compositionally biased region" description="Basic and acidic residues" evidence="1">
    <location>
        <begin position="1"/>
        <end position="19"/>
    </location>
</feature>
<feature type="region of interest" description="Disordered" evidence="1">
    <location>
        <begin position="1"/>
        <end position="71"/>
    </location>
</feature>
<protein>
    <submittedName>
        <fullName evidence="2">Uncharacterized protein</fullName>
    </submittedName>
</protein>
<dbReference type="OrthoDB" id="7868955at2"/>
<organism evidence="2 3">
    <name type="scientific">Jannaschia rubra</name>
    <dbReference type="NCBI Taxonomy" id="282197"/>
    <lineage>
        <taxon>Bacteria</taxon>
        <taxon>Pseudomonadati</taxon>
        <taxon>Pseudomonadota</taxon>
        <taxon>Alphaproteobacteria</taxon>
        <taxon>Rhodobacterales</taxon>
        <taxon>Roseobacteraceae</taxon>
        <taxon>Jannaschia</taxon>
    </lineage>
</organism>
<gene>
    <name evidence="2" type="ORF">JAN5088_02847</name>
</gene>
<name>A0A0M6XV94_9RHOB</name>
<accession>A0A0M6XV94</accession>
<dbReference type="AlphaFoldDB" id="A0A0M6XV94"/>
<dbReference type="EMBL" id="CXPG01000021">
    <property type="protein sequence ID" value="CTQ34055.1"/>
    <property type="molecule type" value="Genomic_DNA"/>
</dbReference>
<dbReference type="STRING" id="282197.SAMN04488517_103291"/>
<evidence type="ECO:0000256" key="1">
    <source>
        <dbReference type="SAM" id="MobiDB-lite"/>
    </source>
</evidence>
<evidence type="ECO:0000313" key="3">
    <source>
        <dbReference type="Proteomes" id="UP000048908"/>
    </source>
</evidence>
<keyword evidence="3" id="KW-1185">Reference proteome</keyword>